<sequence length="338" mass="38586">MIAIISLSIMLTGCTSQHEEEEEHTSTSEYTDIETEENLSTETHLEESDAENEMENTDSGAAMEAQDEAPETDPDASAPAAADMSPIHLENPGVGYYLAEEPETVQEHTLQLEQIYEKANAITDEEGWFAANQLEIPFYGMPGSFAEGKQLPEQIPDSFKSLPLTQSWFDDSFIYCVYGEVYYEGYLLNLYEKDTCEPVMSLDFSAFCSEEYEYGEYQWVRWARVDGQMLYVSLSHNTYSENAPNHAYITAIDLTDMSILWKTEPLVSNARNFEIIGNEIVCGYGFTAEDDFLYQIDRDTGRILEQIPVNSQADYIIRKDDQLFVRTYDTNYVFQIIQ</sequence>
<accession>A0A9D2TTQ9</accession>
<comment type="caution">
    <text evidence="2">The sequence shown here is derived from an EMBL/GenBank/DDBJ whole genome shotgun (WGS) entry which is preliminary data.</text>
</comment>
<gene>
    <name evidence="2" type="ORF">H9926_10230</name>
</gene>
<evidence type="ECO:0000313" key="2">
    <source>
        <dbReference type="EMBL" id="HJC88379.1"/>
    </source>
</evidence>
<evidence type="ECO:0000256" key="1">
    <source>
        <dbReference type="SAM" id="MobiDB-lite"/>
    </source>
</evidence>
<dbReference type="InterPro" id="IPR011047">
    <property type="entry name" value="Quinoprotein_ADH-like_sf"/>
</dbReference>
<feature type="compositionally biased region" description="Acidic residues" evidence="1">
    <location>
        <begin position="65"/>
        <end position="74"/>
    </location>
</feature>
<dbReference type="Proteomes" id="UP000823922">
    <property type="component" value="Unassembled WGS sequence"/>
</dbReference>
<dbReference type="Gene3D" id="2.130.10.10">
    <property type="entry name" value="YVTN repeat-like/Quinoprotein amine dehydrogenase"/>
    <property type="match status" value="1"/>
</dbReference>
<reference evidence="2" key="2">
    <citation type="submission" date="2021-04" db="EMBL/GenBank/DDBJ databases">
        <authorList>
            <person name="Gilroy R."/>
        </authorList>
    </citation>
    <scope>NUCLEOTIDE SEQUENCE</scope>
    <source>
        <strain evidence="2">ChiBcec1-1630</strain>
    </source>
</reference>
<protein>
    <submittedName>
        <fullName evidence="2">Uncharacterized protein</fullName>
    </submittedName>
</protein>
<dbReference type="InterPro" id="IPR015943">
    <property type="entry name" value="WD40/YVTN_repeat-like_dom_sf"/>
</dbReference>
<organism evidence="2 3">
    <name type="scientific">Candidatus Eisenbergiella intestinigallinarum</name>
    <dbReference type="NCBI Taxonomy" id="2838549"/>
    <lineage>
        <taxon>Bacteria</taxon>
        <taxon>Bacillati</taxon>
        <taxon>Bacillota</taxon>
        <taxon>Clostridia</taxon>
        <taxon>Lachnospirales</taxon>
        <taxon>Lachnospiraceae</taxon>
        <taxon>Eisenbergiella</taxon>
    </lineage>
</organism>
<dbReference type="SUPFAM" id="SSF50998">
    <property type="entry name" value="Quinoprotein alcohol dehydrogenase-like"/>
    <property type="match status" value="1"/>
</dbReference>
<dbReference type="AlphaFoldDB" id="A0A9D2TTQ9"/>
<reference evidence="2" key="1">
    <citation type="journal article" date="2021" name="PeerJ">
        <title>Extensive microbial diversity within the chicken gut microbiome revealed by metagenomics and culture.</title>
        <authorList>
            <person name="Gilroy R."/>
            <person name="Ravi A."/>
            <person name="Getino M."/>
            <person name="Pursley I."/>
            <person name="Horton D.L."/>
            <person name="Alikhan N.F."/>
            <person name="Baker D."/>
            <person name="Gharbi K."/>
            <person name="Hall N."/>
            <person name="Watson M."/>
            <person name="Adriaenssens E.M."/>
            <person name="Foster-Nyarko E."/>
            <person name="Jarju S."/>
            <person name="Secka A."/>
            <person name="Antonio M."/>
            <person name="Oren A."/>
            <person name="Chaudhuri R.R."/>
            <person name="La Ragione R."/>
            <person name="Hildebrand F."/>
            <person name="Pallen M.J."/>
        </authorList>
    </citation>
    <scope>NUCLEOTIDE SEQUENCE</scope>
    <source>
        <strain evidence="2">ChiBcec1-1630</strain>
    </source>
</reference>
<evidence type="ECO:0000313" key="3">
    <source>
        <dbReference type="Proteomes" id="UP000823922"/>
    </source>
</evidence>
<proteinExistence type="predicted"/>
<feature type="region of interest" description="Disordered" evidence="1">
    <location>
        <begin position="14"/>
        <end position="81"/>
    </location>
</feature>
<dbReference type="EMBL" id="DWVS01000260">
    <property type="protein sequence ID" value="HJC88379.1"/>
    <property type="molecule type" value="Genomic_DNA"/>
</dbReference>
<name>A0A9D2TTQ9_9FIRM</name>